<gene>
    <name evidence="2" type="ORF">FKV42_02350</name>
</gene>
<evidence type="ECO:0000256" key="1">
    <source>
        <dbReference type="SAM" id="Phobius"/>
    </source>
</evidence>
<keyword evidence="1" id="KW-1133">Transmembrane helix</keyword>
<keyword evidence="1" id="KW-0472">Membrane</keyword>
<protein>
    <submittedName>
        <fullName evidence="2">Uncharacterized protein</fullName>
    </submittedName>
</protein>
<dbReference type="OrthoDB" id="381374at2157"/>
<accession>A0A7Z8KQM7</accession>
<keyword evidence="3" id="KW-1185">Reference proteome</keyword>
<name>A0A7Z8KQM7_9EURY</name>
<dbReference type="EMBL" id="VIAQ01000007">
    <property type="protein sequence ID" value="TQD27922.1"/>
    <property type="molecule type" value="Genomic_DNA"/>
</dbReference>
<comment type="caution">
    <text evidence="2">The sequence shown here is derived from an EMBL/GenBank/DDBJ whole genome shotgun (WGS) entry which is preliminary data.</text>
</comment>
<proteinExistence type="predicted"/>
<dbReference type="AlphaFoldDB" id="A0A7Z8KQM7"/>
<keyword evidence="1" id="KW-0812">Transmembrane</keyword>
<dbReference type="RefSeq" id="WP_154808651.1">
    <property type="nucleotide sequence ID" value="NZ_VIAQ01000007.1"/>
</dbReference>
<dbReference type="Proteomes" id="UP000319335">
    <property type="component" value="Unassembled WGS sequence"/>
</dbReference>
<feature type="transmembrane region" description="Helical" evidence="1">
    <location>
        <begin position="12"/>
        <end position="31"/>
    </location>
</feature>
<reference evidence="2 3" key="1">
    <citation type="submission" date="2019-06" db="EMBL/GenBank/DDBJ databases">
        <title>Draft genome sequence of Methanolobus vulcani B1d.</title>
        <authorList>
            <person name="Creighbaum A.J."/>
            <person name="Ticak T."/>
            <person name="Hariraju D."/>
            <person name="Arivett B.A."/>
            <person name="Ferguson D.J.Jr."/>
        </authorList>
    </citation>
    <scope>NUCLEOTIDE SEQUENCE [LARGE SCALE GENOMIC DNA]</scope>
    <source>
        <strain evidence="2 3">B1d</strain>
    </source>
</reference>
<evidence type="ECO:0000313" key="2">
    <source>
        <dbReference type="EMBL" id="TQD27922.1"/>
    </source>
</evidence>
<evidence type="ECO:0000313" key="3">
    <source>
        <dbReference type="Proteomes" id="UP000319335"/>
    </source>
</evidence>
<sequence length="89" mass="10121">MPDFLNKETIQIIIFAVFVLPLLLKIGIFSLKAINEPSQENIETSVELAAQSQIPWWLGIIEWLSNKGEVGAYLLIGFVFFLKWVGEIK</sequence>
<organism evidence="2 3">
    <name type="scientific">Methanolobus vulcani</name>
    <dbReference type="NCBI Taxonomy" id="38026"/>
    <lineage>
        <taxon>Archaea</taxon>
        <taxon>Methanobacteriati</taxon>
        <taxon>Methanobacteriota</taxon>
        <taxon>Stenosarchaea group</taxon>
        <taxon>Methanomicrobia</taxon>
        <taxon>Methanosarcinales</taxon>
        <taxon>Methanosarcinaceae</taxon>
        <taxon>Methanolobus</taxon>
    </lineage>
</organism>